<dbReference type="KEGG" id="tnl:113507940"/>
<evidence type="ECO:0000256" key="1">
    <source>
        <dbReference type="SAM" id="Phobius"/>
    </source>
</evidence>
<keyword evidence="2" id="KW-1185">Reference proteome</keyword>
<dbReference type="OrthoDB" id="7243985at2759"/>
<evidence type="ECO:0000313" key="3">
    <source>
        <dbReference type="RefSeq" id="XP_026746684.1"/>
    </source>
</evidence>
<protein>
    <submittedName>
        <fullName evidence="3">Uncharacterized protein LOC113507940</fullName>
    </submittedName>
</protein>
<dbReference type="AlphaFoldDB" id="A0A7E5X1Y7"/>
<feature type="transmembrane region" description="Helical" evidence="1">
    <location>
        <begin position="78"/>
        <end position="104"/>
    </location>
</feature>
<dbReference type="InParanoid" id="A0A7E5X1Y7"/>
<sequence>MEAISAEKNIIFVTKCGFDSKINVKIEMKPYRRNNKIFMVELRTATRLGRVRVLAREFAGDVRSLWRYGAPFPTFLKLIGTLILCLLVVLPLIYPVFILIITYFTYENNFHSWWVDEPWRFFPTTIARRALSAAFRPASPPDVWKVREVLTRGILLAHSLATSVDYLCVMQGLLDEA</sequence>
<proteinExistence type="predicted"/>
<reference evidence="3" key="1">
    <citation type="submission" date="2025-08" db="UniProtKB">
        <authorList>
            <consortium name="RefSeq"/>
        </authorList>
    </citation>
    <scope>IDENTIFICATION</scope>
</reference>
<accession>A0A7E5X1Y7</accession>
<evidence type="ECO:0000313" key="2">
    <source>
        <dbReference type="Proteomes" id="UP000322000"/>
    </source>
</evidence>
<dbReference type="Proteomes" id="UP000322000">
    <property type="component" value="Unplaced"/>
</dbReference>
<keyword evidence="1" id="KW-0472">Membrane</keyword>
<dbReference type="RefSeq" id="XP_026746684.1">
    <property type="nucleotide sequence ID" value="XM_026890883.1"/>
</dbReference>
<keyword evidence="1" id="KW-1133">Transmembrane helix</keyword>
<gene>
    <name evidence="3" type="primary">LOC113507940</name>
</gene>
<keyword evidence="1" id="KW-0812">Transmembrane</keyword>
<organism evidence="2 3">
    <name type="scientific">Trichoplusia ni</name>
    <name type="common">Cabbage looper</name>
    <dbReference type="NCBI Taxonomy" id="7111"/>
    <lineage>
        <taxon>Eukaryota</taxon>
        <taxon>Metazoa</taxon>
        <taxon>Ecdysozoa</taxon>
        <taxon>Arthropoda</taxon>
        <taxon>Hexapoda</taxon>
        <taxon>Insecta</taxon>
        <taxon>Pterygota</taxon>
        <taxon>Neoptera</taxon>
        <taxon>Endopterygota</taxon>
        <taxon>Lepidoptera</taxon>
        <taxon>Glossata</taxon>
        <taxon>Ditrysia</taxon>
        <taxon>Noctuoidea</taxon>
        <taxon>Noctuidae</taxon>
        <taxon>Plusiinae</taxon>
        <taxon>Trichoplusia</taxon>
    </lineage>
</organism>
<name>A0A7E5X1Y7_TRINI</name>
<dbReference type="GeneID" id="113507940"/>